<evidence type="ECO:0000256" key="3">
    <source>
        <dbReference type="ARBA" id="ARBA00009263"/>
    </source>
</evidence>
<dbReference type="PANTHER" id="PTHR43715">
    <property type="entry name" value="GDP-MANNOSE 4,6-DEHYDRATASE"/>
    <property type="match status" value="1"/>
</dbReference>
<comment type="similarity">
    <text evidence="3">Belongs to the NAD(P)-dependent epimerase/dehydratase family. GDP-mannose 4,6-dehydratase subfamily.</text>
</comment>
<dbReference type="Gene3D" id="3.40.50.720">
    <property type="entry name" value="NAD(P)-binding Rossmann-like Domain"/>
    <property type="match status" value="1"/>
</dbReference>
<comment type="cofactor">
    <cofactor evidence="2">
        <name>NADP(+)</name>
        <dbReference type="ChEBI" id="CHEBI:58349"/>
    </cofactor>
</comment>
<comment type="caution">
    <text evidence="8">The sequence shown here is derived from an EMBL/GenBank/DDBJ whole genome shotgun (WGS) entry which is preliminary data.</text>
</comment>
<dbReference type="InterPro" id="IPR016040">
    <property type="entry name" value="NAD(P)-bd_dom"/>
</dbReference>
<evidence type="ECO:0000256" key="1">
    <source>
        <dbReference type="ARBA" id="ARBA00000188"/>
    </source>
</evidence>
<comment type="catalytic activity">
    <reaction evidence="1">
        <text>GDP-alpha-D-mannose = GDP-4-dehydro-alpha-D-rhamnose + H2O</text>
        <dbReference type="Rhea" id="RHEA:23820"/>
        <dbReference type="ChEBI" id="CHEBI:15377"/>
        <dbReference type="ChEBI" id="CHEBI:57527"/>
        <dbReference type="ChEBI" id="CHEBI:57964"/>
        <dbReference type="EC" id="4.2.1.47"/>
    </reaction>
</comment>
<name>A0A7W9DYX6_9SPHI</name>
<evidence type="ECO:0000259" key="7">
    <source>
        <dbReference type="Pfam" id="PF16363"/>
    </source>
</evidence>
<dbReference type="Pfam" id="PF16363">
    <property type="entry name" value="GDP_Man_Dehyd"/>
    <property type="match status" value="1"/>
</dbReference>
<dbReference type="SUPFAM" id="SSF51735">
    <property type="entry name" value="NAD(P)-binding Rossmann-fold domains"/>
    <property type="match status" value="1"/>
</dbReference>
<dbReference type="EC" id="4.2.1.47" evidence="4"/>
<dbReference type="InterPro" id="IPR036291">
    <property type="entry name" value="NAD(P)-bd_dom_sf"/>
</dbReference>
<gene>
    <name evidence="8" type="ORF">HDE68_001537</name>
</gene>
<dbReference type="Gene3D" id="3.90.25.10">
    <property type="entry name" value="UDP-galactose 4-epimerase, domain 1"/>
    <property type="match status" value="1"/>
</dbReference>
<reference evidence="8 9" key="1">
    <citation type="submission" date="2020-08" db="EMBL/GenBank/DDBJ databases">
        <title>Genomic Encyclopedia of Type Strains, Phase IV (KMG-V): Genome sequencing to study the core and pangenomes of soil and plant-associated prokaryotes.</title>
        <authorList>
            <person name="Whitman W."/>
        </authorList>
    </citation>
    <scope>NUCLEOTIDE SEQUENCE [LARGE SCALE GENOMIC DNA]</scope>
    <source>
        <strain evidence="8 9">S3M1</strain>
    </source>
</reference>
<dbReference type="RefSeq" id="WP_183880576.1">
    <property type="nucleotide sequence ID" value="NZ_JACHCE010000002.1"/>
</dbReference>
<evidence type="ECO:0000256" key="6">
    <source>
        <dbReference type="ARBA" id="ARBA00059383"/>
    </source>
</evidence>
<evidence type="ECO:0000256" key="5">
    <source>
        <dbReference type="ARBA" id="ARBA00023239"/>
    </source>
</evidence>
<evidence type="ECO:0000256" key="2">
    <source>
        <dbReference type="ARBA" id="ARBA00001937"/>
    </source>
</evidence>
<dbReference type="PANTHER" id="PTHR43715:SF1">
    <property type="entry name" value="GDP-MANNOSE 4,6 DEHYDRATASE"/>
    <property type="match status" value="1"/>
</dbReference>
<dbReference type="FunFam" id="3.40.50.720:FF:000924">
    <property type="entry name" value="GDP-mannose 4,6 dehydratase"/>
    <property type="match status" value="1"/>
</dbReference>
<dbReference type="EMBL" id="JACHCE010000002">
    <property type="protein sequence ID" value="MBB5635649.1"/>
    <property type="molecule type" value="Genomic_DNA"/>
</dbReference>
<comment type="function">
    <text evidence="6">Catalyzes the conversion of GDP-D-mannose to GDP-4-dehydro-6-deoxy-D-mannose.</text>
</comment>
<dbReference type="InterPro" id="IPR006368">
    <property type="entry name" value="GDP_Man_deHydtase"/>
</dbReference>
<dbReference type="AlphaFoldDB" id="A0A7W9DYX6"/>
<dbReference type="GO" id="GO:0008446">
    <property type="term" value="F:GDP-mannose 4,6-dehydratase activity"/>
    <property type="evidence" value="ECO:0007669"/>
    <property type="project" value="UniProtKB-EC"/>
</dbReference>
<proteinExistence type="inferred from homology"/>
<dbReference type="Proteomes" id="UP000537204">
    <property type="component" value="Unassembled WGS sequence"/>
</dbReference>
<sequence length="327" mass="37237">MTKKTVIITGITGQDGAYLAQLLLRKNFKVIGLTRSCGNDNLNGLSYLGIKEKVILMPCDLLDISQIIKIIQQVKPAHIYNLAAQSSVSLSFQQPIGTFQLNTLSVFNLLEAIKTVDKTIRFYQASSSEMYGKVNDLPITENSILHPLSPYAIAKAAAHFTCIHYRESYKLYVSCGILFNHESYLRPNTFFVKKVIQESVRISKGATNVLKVGNIDIKRDFGYAPEYVEAMYLILEQEKPSDYLICSGQTISLREIIHYIFDKLNISHDLYQIDDQLYRPAEIENIYGDNTKAKQALGWVYNLDIFQTLDLLLKEEMENYTLIYQLS</sequence>
<accession>A0A7W9DYX6</accession>
<evidence type="ECO:0000313" key="8">
    <source>
        <dbReference type="EMBL" id="MBB5635649.1"/>
    </source>
</evidence>
<keyword evidence="5 8" id="KW-0456">Lyase</keyword>
<protein>
    <recommendedName>
        <fullName evidence="4">GDP-mannose 4,6-dehydratase</fullName>
        <ecNumber evidence="4">4.2.1.47</ecNumber>
    </recommendedName>
</protein>
<feature type="domain" description="NAD(P)-binding" evidence="7">
    <location>
        <begin position="7"/>
        <end position="306"/>
    </location>
</feature>
<evidence type="ECO:0000313" key="9">
    <source>
        <dbReference type="Proteomes" id="UP000537204"/>
    </source>
</evidence>
<evidence type="ECO:0000256" key="4">
    <source>
        <dbReference type="ARBA" id="ARBA00011989"/>
    </source>
</evidence>
<dbReference type="CDD" id="cd05260">
    <property type="entry name" value="GDP_MD_SDR_e"/>
    <property type="match status" value="1"/>
</dbReference>
<organism evidence="8 9">
    <name type="scientific">Pedobacter cryoconitis</name>
    <dbReference type="NCBI Taxonomy" id="188932"/>
    <lineage>
        <taxon>Bacteria</taxon>
        <taxon>Pseudomonadati</taxon>
        <taxon>Bacteroidota</taxon>
        <taxon>Sphingobacteriia</taxon>
        <taxon>Sphingobacteriales</taxon>
        <taxon>Sphingobacteriaceae</taxon>
        <taxon>Pedobacter</taxon>
    </lineage>
</organism>
<dbReference type="GO" id="GO:0042351">
    <property type="term" value="P:'de novo' GDP-L-fucose biosynthetic process"/>
    <property type="evidence" value="ECO:0007669"/>
    <property type="project" value="TreeGrafter"/>
</dbReference>